<dbReference type="AlphaFoldDB" id="A0A4Y7WRQ3"/>
<dbReference type="InterPro" id="IPR029064">
    <property type="entry name" value="Ribosomal_eL30-like_sf"/>
</dbReference>
<feature type="domain" description="RNA 2-O ribose methyltransferase substrate binding" evidence="4">
    <location>
        <begin position="31"/>
        <end position="96"/>
    </location>
</feature>
<dbReference type="Pfam" id="PF00588">
    <property type="entry name" value="SpoU_methylase"/>
    <property type="match status" value="1"/>
</dbReference>
<dbReference type="SUPFAM" id="SSF55315">
    <property type="entry name" value="L30e-like"/>
    <property type="match status" value="1"/>
</dbReference>
<dbReference type="Gene3D" id="3.30.1330.30">
    <property type="match status" value="1"/>
</dbReference>
<keyword evidence="3 5" id="KW-0808">Transferase</keyword>
<dbReference type="EMBL" id="SNUX01000001">
    <property type="protein sequence ID" value="TES51077.1"/>
    <property type="molecule type" value="Genomic_DNA"/>
</dbReference>
<dbReference type="InterPro" id="IPR053888">
    <property type="entry name" value="MRM3-like_sub_bind"/>
</dbReference>
<name>A0A4Y7WRQ3_9BACI</name>
<sequence length="247" mass="26767">MKTIESTKNERVKAWKKLHTKKGREQTGSFLIEGDHLVDEALAASVVIETIITTRKEYVANFSGSIYYVTQAVMAELSMTETPPGIIAVCQKRIMKQPTSLDGIYVLLDGVQDPGNVGTIIRTALALHASGVILGKGTVDLYNDKVIRSTQGALFHLPIYTGDLHQWVEMFKEEAVPVIGTALTNASPINRGQTYPAFALLVGNEGEGVQPSLLAQTTENVYIPINHDSESLNVGIATGILLFSLQG</sequence>
<dbReference type="GO" id="GO:0006396">
    <property type="term" value="P:RNA processing"/>
    <property type="evidence" value="ECO:0007669"/>
    <property type="project" value="InterPro"/>
</dbReference>
<dbReference type="SMART" id="SM00967">
    <property type="entry name" value="SpoU_sub_bind"/>
    <property type="match status" value="1"/>
</dbReference>
<dbReference type="Proteomes" id="UP000298210">
    <property type="component" value="Unassembled WGS sequence"/>
</dbReference>
<comment type="caution">
    <text evidence="5">The sequence shown here is derived from an EMBL/GenBank/DDBJ whole genome shotgun (WGS) entry which is preliminary data.</text>
</comment>
<dbReference type="GO" id="GO:0005737">
    <property type="term" value="C:cytoplasm"/>
    <property type="evidence" value="ECO:0007669"/>
    <property type="project" value="UniProtKB-ARBA"/>
</dbReference>
<dbReference type="SUPFAM" id="SSF75217">
    <property type="entry name" value="alpha/beta knot"/>
    <property type="match status" value="1"/>
</dbReference>
<dbReference type="CDD" id="cd18095">
    <property type="entry name" value="SpoU-like_rRNA-MTase"/>
    <property type="match status" value="1"/>
</dbReference>
<accession>A0A4Y7WRQ3</accession>
<keyword evidence="2 5" id="KW-0489">Methyltransferase</keyword>
<dbReference type="InterPro" id="IPR029028">
    <property type="entry name" value="Alpha/beta_knot_MTases"/>
</dbReference>
<evidence type="ECO:0000259" key="4">
    <source>
        <dbReference type="SMART" id="SM00967"/>
    </source>
</evidence>
<dbReference type="InterPro" id="IPR001537">
    <property type="entry name" value="SpoU_MeTrfase"/>
</dbReference>
<evidence type="ECO:0000313" key="6">
    <source>
        <dbReference type="Proteomes" id="UP000298210"/>
    </source>
</evidence>
<proteinExistence type="inferred from homology"/>
<reference evidence="5 6" key="1">
    <citation type="submission" date="2019-03" db="EMBL/GenBank/DDBJ databases">
        <authorList>
            <person name="Liu G."/>
        </authorList>
    </citation>
    <scope>NUCLEOTIDE SEQUENCE [LARGE SCALE GENOMIC DNA]</scope>
    <source>
        <strain evidence="5 6">DSM 19099</strain>
    </source>
</reference>
<organism evidence="5 6">
    <name type="scientific">Shouchella lehensis</name>
    <dbReference type="NCBI Taxonomy" id="300825"/>
    <lineage>
        <taxon>Bacteria</taxon>
        <taxon>Bacillati</taxon>
        <taxon>Bacillota</taxon>
        <taxon>Bacilli</taxon>
        <taxon>Bacillales</taxon>
        <taxon>Bacillaceae</taxon>
        <taxon>Shouchella</taxon>
    </lineage>
</organism>
<evidence type="ECO:0000256" key="1">
    <source>
        <dbReference type="ARBA" id="ARBA00007228"/>
    </source>
</evidence>
<protein>
    <submittedName>
        <fullName evidence="5">RNA methyltransferase</fullName>
    </submittedName>
</protein>
<dbReference type="RefSeq" id="WP_055736244.1">
    <property type="nucleotide sequence ID" value="NZ_LDIM01000012.1"/>
</dbReference>
<dbReference type="InterPro" id="IPR013123">
    <property type="entry name" value="SpoU_subst-bd"/>
</dbReference>
<dbReference type="InterPro" id="IPR029026">
    <property type="entry name" value="tRNA_m1G_MTases_N"/>
</dbReference>
<evidence type="ECO:0000313" key="5">
    <source>
        <dbReference type="EMBL" id="TES51077.1"/>
    </source>
</evidence>
<dbReference type="Gene3D" id="3.40.1280.10">
    <property type="match status" value="1"/>
</dbReference>
<dbReference type="InterPro" id="IPR051259">
    <property type="entry name" value="rRNA_Methyltransferase"/>
</dbReference>
<evidence type="ECO:0000256" key="2">
    <source>
        <dbReference type="ARBA" id="ARBA00022603"/>
    </source>
</evidence>
<dbReference type="GO" id="GO:0008173">
    <property type="term" value="F:RNA methyltransferase activity"/>
    <property type="evidence" value="ECO:0007669"/>
    <property type="project" value="InterPro"/>
</dbReference>
<dbReference type="GO" id="GO:0032259">
    <property type="term" value="P:methylation"/>
    <property type="evidence" value="ECO:0007669"/>
    <property type="project" value="UniProtKB-KW"/>
</dbReference>
<dbReference type="PANTHER" id="PTHR43191">
    <property type="entry name" value="RRNA METHYLTRANSFERASE 3"/>
    <property type="match status" value="1"/>
</dbReference>
<evidence type="ECO:0000256" key="3">
    <source>
        <dbReference type="ARBA" id="ARBA00022679"/>
    </source>
</evidence>
<dbReference type="PANTHER" id="PTHR43191:SF2">
    <property type="entry name" value="RRNA METHYLTRANSFERASE 3, MITOCHONDRIAL"/>
    <property type="match status" value="1"/>
</dbReference>
<comment type="similarity">
    <text evidence="1">Belongs to the class IV-like SAM-binding methyltransferase superfamily. RNA methyltransferase TrmH family.</text>
</comment>
<dbReference type="GO" id="GO:0003723">
    <property type="term" value="F:RNA binding"/>
    <property type="evidence" value="ECO:0007669"/>
    <property type="project" value="InterPro"/>
</dbReference>
<dbReference type="Pfam" id="PF22435">
    <property type="entry name" value="MRM3-like_sub_bind"/>
    <property type="match status" value="1"/>
</dbReference>
<gene>
    <name evidence="5" type="ORF">E2L03_03910</name>
</gene>